<accession>A0A854QB79</accession>
<dbReference type="AlphaFoldDB" id="A0A854QB79"/>
<evidence type="ECO:0000313" key="1">
    <source>
        <dbReference type="EMBL" id="OXG22338.1"/>
    </source>
</evidence>
<sequence>MVVDTISLQWMKSRLYHASSEIEPSSGRETILGNCGSKRSLRYQRESPPLGTPPFHSDLPPGRTWMVFLGSHFAEGR</sequence>
<reference evidence="1 2" key="1">
    <citation type="submission" date="2017-06" db="EMBL/GenBank/DDBJ databases">
        <title>Global population genomics of the pathogenic fungus Cryptococcus neoformans var. grubii.</title>
        <authorList>
            <person name="Cuomo C."/>
            <person name="Litvintseva A."/>
            <person name="Chen Y."/>
            <person name="Young S."/>
            <person name="Zeng Q."/>
            <person name="Chapman S."/>
            <person name="Gujja S."/>
            <person name="Saif S."/>
            <person name="Birren B."/>
        </authorList>
    </citation>
    <scope>NUCLEOTIDE SEQUENCE [LARGE SCALE GENOMIC DNA]</scope>
    <source>
        <strain evidence="1 2">Tu259-1</strain>
    </source>
</reference>
<gene>
    <name evidence="1" type="ORF">C361_02997</name>
</gene>
<dbReference type="EMBL" id="AMKT01000040">
    <property type="protein sequence ID" value="OXG22338.1"/>
    <property type="molecule type" value="Genomic_DNA"/>
</dbReference>
<evidence type="ECO:0000313" key="2">
    <source>
        <dbReference type="Proteomes" id="UP000199727"/>
    </source>
</evidence>
<proteinExistence type="predicted"/>
<dbReference type="Proteomes" id="UP000199727">
    <property type="component" value="Unassembled WGS sequence"/>
</dbReference>
<name>A0A854QB79_CRYNE</name>
<organism evidence="1 2">
    <name type="scientific">Cryptococcus neoformans Tu259-1</name>
    <dbReference type="NCBI Taxonomy" id="1230072"/>
    <lineage>
        <taxon>Eukaryota</taxon>
        <taxon>Fungi</taxon>
        <taxon>Dikarya</taxon>
        <taxon>Basidiomycota</taxon>
        <taxon>Agaricomycotina</taxon>
        <taxon>Tremellomycetes</taxon>
        <taxon>Tremellales</taxon>
        <taxon>Cryptococcaceae</taxon>
        <taxon>Cryptococcus</taxon>
        <taxon>Cryptococcus neoformans species complex</taxon>
    </lineage>
</organism>
<comment type="caution">
    <text evidence="1">The sequence shown here is derived from an EMBL/GenBank/DDBJ whole genome shotgun (WGS) entry which is preliminary data.</text>
</comment>
<protein>
    <submittedName>
        <fullName evidence="1">Uncharacterized protein</fullName>
    </submittedName>
</protein>